<keyword evidence="2" id="KW-1185">Reference proteome</keyword>
<dbReference type="SUPFAM" id="SSF53448">
    <property type="entry name" value="Nucleotide-diphospho-sugar transferases"/>
    <property type="match status" value="1"/>
</dbReference>
<accession>A0ABP7JX04</accession>
<dbReference type="EMBL" id="BAABDF010000003">
    <property type="protein sequence ID" value="GAA3858088.1"/>
    <property type="molecule type" value="Genomic_DNA"/>
</dbReference>
<evidence type="ECO:0008006" key="3">
    <source>
        <dbReference type="Google" id="ProtNLM"/>
    </source>
</evidence>
<evidence type="ECO:0000313" key="2">
    <source>
        <dbReference type="Proteomes" id="UP001399917"/>
    </source>
</evidence>
<name>A0ABP7JX04_9RHOB</name>
<dbReference type="Gene3D" id="3.90.550.10">
    <property type="entry name" value="Spore Coat Polysaccharide Biosynthesis Protein SpsA, Chain A"/>
    <property type="match status" value="1"/>
</dbReference>
<proteinExistence type="predicted"/>
<gene>
    <name evidence="1" type="ORF">GCM10022404_06110</name>
</gene>
<reference evidence="2" key="1">
    <citation type="journal article" date="2019" name="Int. J. Syst. Evol. Microbiol.">
        <title>The Global Catalogue of Microorganisms (GCM) 10K type strain sequencing project: providing services to taxonomists for standard genome sequencing and annotation.</title>
        <authorList>
            <consortium name="The Broad Institute Genomics Platform"/>
            <consortium name="The Broad Institute Genome Sequencing Center for Infectious Disease"/>
            <person name="Wu L."/>
            <person name="Ma J."/>
        </authorList>
    </citation>
    <scope>NUCLEOTIDE SEQUENCE [LARGE SCALE GENOMIC DNA]</scope>
    <source>
        <strain evidence="2">JCM 17190</strain>
    </source>
</reference>
<organism evidence="1 2">
    <name type="scientific">Celeribacter arenosi</name>
    <dbReference type="NCBI Taxonomy" id="792649"/>
    <lineage>
        <taxon>Bacteria</taxon>
        <taxon>Pseudomonadati</taxon>
        <taxon>Pseudomonadota</taxon>
        <taxon>Alphaproteobacteria</taxon>
        <taxon>Rhodobacterales</taxon>
        <taxon>Roseobacteraceae</taxon>
        <taxon>Celeribacter</taxon>
    </lineage>
</organism>
<dbReference type="Proteomes" id="UP001399917">
    <property type="component" value="Unassembled WGS sequence"/>
</dbReference>
<evidence type="ECO:0000313" key="1">
    <source>
        <dbReference type="EMBL" id="GAA3858088.1"/>
    </source>
</evidence>
<dbReference type="Pfam" id="PF13704">
    <property type="entry name" value="Glyco_tranf_2_4"/>
    <property type="match status" value="1"/>
</dbReference>
<protein>
    <recommendedName>
        <fullName evidence="3">Glycosyl transferase family 2</fullName>
    </recommendedName>
</protein>
<dbReference type="InterPro" id="IPR029044">
    <property type="entry name" value="Nucleotide-diphossugar_trans"/>
</dbReference>
<comment type="caution">
    <text evidence="1">The sequence shown here is derived from an EMBL/GenBank/DDBJ whole genome shotgun (WGS) entry which is preliminary data.</text>
</comment>
<sequence length="334" mass="38370">MNSYLQKYRLRVKRRYLLARALRRRRQLVQVTGEPTRAANDILGFVCVRNELERLPYFLNHHRAMGVDQFYIVDNGSDDGTAEYATKQPDVTLFSTTQSYRDARFGMDWLNGLLMRYGAGHWCLTLDADEALVIPHQGARDLHDLTAWLDERGALSLQTIMVELYAKGPISHVSYTPGQRFEEALPYYDAAGYRRETHPVYGNTSIRGGPRERVFFQERPDLSPHLQKTPLIKWHWRYAYASSTHIALPTRLNSQSMQSKMPTGALLHAKFLPDALAKTRAAAIRKEHFTNPTDYDAYYGALANDPDLWHEDAKTYAGWEALESEGLMGRGDWR</sequence>